<reference evidence="3 4" key="1">
    <citation type="submission" date="2024-11" db="EMBL/GenBank/DDBJ databases">
        <authorList>
            <person name="Heng Y.C."/>
            <person name="Lim A.C.H."/>
            <person name="Lee J.K.Y."/>
            <person name="Kittelmann S."/>
        </authorList>
    </citation>
    <scope>NUCLEOTIDE SEQUENCE [LARGE SCALE GENOMIC DNA]</scope>
    <source>
        <strain evidence="3 4">WILCCON 0114</strain>
    </source>
</reference>
<protein>
    <submittedName>
        <fullName evidence="3">Stage III sporulation protein SpoIIIAB</fullName>
    </submittedName>
</protein>
<dbReference type="RefSeq" id="WP_406788223.1">
    <property type="nucleotide sequence ID" value="NZ_JBJIAA010000011.1"/>
</dbReference>
<keyword evidence="1" id="KW-0175">Coiled coil</keyword>
<evidence type="ECO:0000313" key="4">
    <source>
        <dbReference type="Proteomes" id="UP001623592"/>
    </source>
</evidence>
<dbReference type="Proteomes" id="UP001623592">
    <property type="component" value="Unassembled WGS sequence"/>
</dbReference>
<keyword evidence="2" id="KW-1133">Transmembrane helix</keyword>
<keyword evidence="4" id="KW-1185">Reference proteome</keyword>
<evidence type="ECO:0000313" key="3">
    <source>
        <dbReference type="EMBL" id="MFL0251571.1"/>
    </source>
</evidence>
<evidence type="ECO:0000256" key="2">
    <source>
        <dbReference type="SAM" id="Phobius"/>
    </source>
</evidence>
<gene>
    <name evidence="3" type="primary">spoIIIAB</name>
    <name evidence="3" type="ORF">ACJDT4_14205</name>
</gene>
<sequence>MIKIFGCMIVLITSTLAGFIYAEKFKNRVKELNEIEACIYQLRNEIIYTHTPLVEALMSVADKTNEPLNSFFKIISSNLLGRNFDSVYDAFKSAFKICSGDMNIIKEDKLIILNLSKSLGETDIDGQIAVFELTIENLKKQIKNAEEIMKKSVKMYRYLGFCVGAMLVIMLV</sequence>
<dbReference type="EMBL" id="JBJIAA010000011">
    <property type="protein sequence ID" value="MFL0251571.1"/>
    <property type="molecule type" value="Genomic_DNA"/>
</dbReference>
<dbReference type="InterPro" id="IPR014198">
    <property type="entry name" value="Spore_III_AB"/>
</dbReference>
<comment type="caution">
    <text evidence="3">The sequence shown here is derived from an EMBL/GenBank/DDBJ whole genome shotgun (WGS) entry which is preliminary data.</text>
</comment>
<keyword evidence="2" id="KW-0812">Transmembrane</keyword>
<proteinExistence type="predicted"/>
<feature type="coiled-coil region" evidence="1">
    <location>
        <begin position="128"/>
        <end position="155"/>
    </location>
</feature>
<feature type="transmembrane region" description="Helical" evidence="2">
    <location>
        <begin position="155"/>
        <end position="171"/>
    </location>
</feature>
<evidence type="ECO:0000256" key="1">
    <source>
        <dbReference type="SAM" id="Coils"/>
    </source>
</evidence>
<name>A0ABW8TGC3_9CLOT</name>
<dbReference type="NCBIfam" id="TIGR02833">
    <property type="entry name" value="spore_III_AB"/>
    <property type="match status" value="1"/>
</dbReference>
<keyword evidence="2" id="KW-0472">Membrane</keyword>
<accession>A0ABW8TGC3</accession>
<dbReference type="Pfam" id="PF09548">
    <property type="entry name" value="Spore_III_AB"/>
    <property type="match status" value="1"/>
</dbReference>
<dbReference type="PIRSF" id="PIRSF021435">
    <property type="entry name" value="SpoIIIAB"/>
    <property type="match status" value="1"/>
</dbReference>
<organism evidence="3 4">
    <name type="scientific">Clostridium neuense</name>
    <dbReference type="NCBI Taxonomy" id="1728934"/>
    <lineage>
        <taxon>Bacteria</taxon>
        <taxon>Bacillati</taxon>
        <taxon>Bacillota</taxon>
        <taxon>Clostridia</taxon>
        <taxon>Eubacteriales</taxon>
        <taxon>Clostridiaceae</taxon>
        <taxon>Clostridium</taxon>
    </lineage>
</organism>